<evidence type="ECO:0000313" key="1">
    <source>
        <dbReference type="EMBL" id="EFI0213471.1"/>
    </source>
</evidence>
<dbReference type="Proteomes" id="UP000521994">
    <property type="component" value="Unassembled WGS sequence"/>
</dbReference>
<comment type="caution">
    <text evidence="1">The sequence shown here is derived from an EMBL/GenBank/DDBJ whole genome shotgun (WGS) entry which is preliminary data.</text>
</comment>
<proteinExistence type="predicted"/>
<dbReference type="RefSeq" id="WP_024241392.1">
    <property type="nucleotide sequence ID" value="NZ_AP027818.1"/>
</dbReference>
<sequence length="140" mass="15158">MNSQTKGLSTGKATLSTGGWGAILSVLVSAILTDPNSVWRTVAYALVPGVAATLTYVMNWFISRHGFESPEDAAKRAKCKRDLAEIEKQLRSDHLSPEIKSTLMQAKARTIEILVSIGRESILETSARNITPSETADPQS</sequence>
<gene>
    <name evidence="1" type="ORF">BG944_002642</name>
</gene>
<reference evidence="1 2" key="1">
    <citation type="submission" date="2020-02" db="EMBL/GenBank/DDBJ databases">
        <authorList>
            <consortium name="PulseNet: The National Subtyping Network for Foodborne Disease Surveillance"/>
            <person name="Tarr C.L."/>
            <person name="Trees E."/>
            <person name="Katz L.S."/>
            <person name="Carleton-Romer H.A."/>
            <person name="Stroika S."/>
            <person name="Kucerova Z."/>
            <person name="Roache K.F."/>
            <person name="Sabol A.L."/>
            <person name="Besser J."/>
            <person name="Gerner-Smidt P."/>
        </authorList>
    </citation>
    <scope>NUCLEOTIDE SEQUENCE [LARGE SCALE GENOMIC DNA]</scope>
    <source>
        <strain evidence="1 2">2014C-3796</strain>
    </source>
</reference>
<organism evidence="1 2">
    <name type="scientific">Escherichia coli</name>
    <dbReference type="NCBI Taxonomy" id="562"/>
    <lineage>
        <taxon>Bacteria</taxon>
        <taxon>Pseudomonadati</taxon>
        <taxon>Pseudomonadota</taxon>
        <taxon>Gammaproteobacteria</taxon>
        <taxon>Enterobacterales</taxon>
        <taxon>Enterobacteriaceae</taxon>
        <taxon>Escherichia</taxon>
    </lineage>
</organism>
<evidence type="ECO:0000313" key="2">
    <source>
        <dbReference type="Proteomes" id="UP000521994"/>
    </source>
</evidence>
<name>A0A3E1VM36_ECOLX</name>
<protein>
    <submittedName>
        <fullName evidence="1">Uncharacterized protein</fullName>
    </submittedName>
</protein>
<dbReference type="AlphaFoldDB" id="A0A3E1VM36"/>
<accession>A0A3E1VM36</accession>
<dbReference type="EMBL" id="AASXRC010000013">
    <property type="protein sequence ID" value="EFI0213471.1"/>
    <property type="molecule type" value="Genomic_DNA"/>
</dbReference>